<dbReference type="EMBL" id="JAPEVG010000474">
    <property type="protein sequence ID" value="KAJ8462335.1"/>
    <property type="molecule type" value="Genomic_DNA"/>
</dbReference>
<protein>
    <submittedName>
        <fullName evidence="1">Uncharacterized protein</fullName>
    </submittedName>
</protein>
<keyword evidence="2" id="KW-1185">Reference proteome</keyword>
<gene>
    <name evidence="1" type="ORF">ONZ51_g10967</name>
</gene>
<organism evidence="1 2">
    <name type="scientific">Trametes cubensis</name>
    <dbReference type="NCBI Taxonomy" id="1111947"/>
    <lineage>
        <taxon>Eukaryota</taxon>
        <taxon>Fungi</taxon>
        <taxon>Dikarya</taxon>
        <taxon>Basidiomycota</taxon>
        <taxon>Agaricomycotina</taxon>
        <taxon>Agaricomycetes</taxon>
        <taxon>Polyporales</taxon>
        <taxon>Polyporaceae</taxon>
        <taxon>Trametes</taxon>
    </lineage>
</organism>
<comment type="caution">
    <text evidence="1">The sequence shown here is derived from an EMBL/GenBank/DDBJ whole genome shotgun (WGS) entry which is preliminary data.</text>
</comment>
<name>A0AAD7TJJ0_9APHY</name>
<proteinExistence type="predicted"/>
<evidence type="ECO:0000313" key="2">
    <source>
        <dbReference type="Proteomes" id="UP001215151"/>
    </source>
</evidence>
<accession>A0AAD7TJJ0</accession>
<sequence>MDIPRAAQDGFVTILEQPALRIVLLSFLTPRALLLLSRTSSKVREHVLAYMKNAFDINRTLRRFLPDPIEFRCLQARTGTLVSGQVALQFFDRSNYFLPCLDIYVHPMYRREIGEWLLRQGFTFFPGPGQHQSFSSAVLRRQRPAHCKQYPGVLNIFTFYRQIRGVPVQVHIVVALRTPIEVILGFHATCMMNVISYNKAYCLFPYATLEEHISFHCAAPSQPAPSQPAWVSAVPPTFTLVDMPRYDPLPTSRRHRLYPHAPRWLGDSHTWTVPLDMRQILPPIQPNPYCPLRTQDPVGLSGFSLQYNTINRSILVQFSVITSAALHLPFAVGDKDMANHLAHVLQEKATREEYEVTFCGLEDWT</sequence>
<dbReference type="AlphaFoldDB" id="A0AAD7TJJ0"/>
<evidence type="ECO:0000313" key="1">
    <source>
        <dbReference type="EMBL" id="KAJ8462335.1"/>
    </source>
</evidence>
<reference evidence="1" key="1">
    <citation type="submission" date="2022-11" db="EMBL/GenBank/DDBJ databases">
        <title>Genome Sequence of Cubamyces cubensis.</title>
        <authorList>
            <person name="Buettner E."/>
        </authorList>
    </citation>
    <scope>NUCLEOTIDE SEQUENCE</scope>
    <source>
        <strain evidence="1">MPL-01</strain>
    </source>
</reference>
<dbReference type="Proteomes" id="UP001215151">
    <property type="component" value="Unassembled WGS sequence"/>
</dbReference>